<protein>
    <submittedName>
        <fullName evidence="1">DUF3551 domain-containing protein</fullName>
    </submittedName>
</protein>
<gene>
    <name evidence="1" type="ORF">HB776_02435</name>
</gene>
<accession>A0A7G6TTZ0</accession>
<dbReference type="EMBL" id="CP050292">
    <property type="protein sequence ID" value="QND70222.1"/>
    <property type="molecule type" value="Genomic_DNA"/>
</dbReference>
<dbReference type="RefSeq" id="WP_184514769.1">
    <property type="nucleotide sequence ID" value="NZ_CP050292.1"/>
</dbReference>
<dbReference type="KEGG" id="trb:HB776_02435"/>
<dbReference type="Pfam" id="PF12071">
    <property type="entry name" value="DUF3551"/>
    <property type="match status" value="1"/>
</dbReference>
<evidence type="ECO:0000313" key="2">
    <source>
        <dbReference type="Proteomes" id="UP000515291"/>
    </source>
</evidence>
<organism evidence="1 2">
    <name type="scientific">Tardiphaga robiniae</name>
    <dbReference type="NCBI Taxonomy" id="943830"/>
    <lineage>
        <taxon>Bacteria</taxon>
        <taxon>Pseudomonadati</taxon>
        <taxon>Pseudomonadota</taxon>
        <taxon>Alphaproteobacteria</taxon>
        <taxon>Hyphomicrobiales</taxon>
        <taxon>Nitrobacteraceae</taxon>
        <taxon>Tardiphaga</taxon>
    </lineage>
</organism>
<sequence length="168" mass="17891">MPARSQKGGVSLQSMIRIPRRAPPRGGGIFLQRYLRRQSEIAYRQVSTLFDIAPAAFVASLCAADRFCSSIISAALMVPLVVVAAVSMSTALSSPAHGAPLLDPNRAYCLGAEGGGSPWCGYDSLVQCQASASGTGHECIENTWLHSGDETLSQANHQATHISRKRLH</sequence>
<dbReference type="Proteomes" id="UP000515291">
    <property type="component" value="Chromosome"/>
</dbReference>
<evidence type="ECO:0000313" key="1">
    <source>
        <dbReference type="EMBL" id="QND70222.1"/>
    </source>
</evidence>
<proteinExistence type="predicted"/>
<name>A0A7G6TTZ0_9BRAD</name>
<dbReference type="InterPro" id="IPR021937">
    <property type="entry name" value="DUF3551"/>
</dbReference>
<reference evidence="2" key="1">
    <citation type="journal article" date="2020" name="Mol. Plant Microbe">
        <title>Rhizobial microsymbionts of the narrowly endemic Oxytropis species growing in Kamchatka are characterized by significant genetic diversity and possess a set of genes that are associated with T3SS and T6SS secretion systems and can affect the development of symbiosis.</title>
        <authorList>
            <person name="Safronova V."/>
            <person name="Guro P."/>
            <person name="Sazanova A."/>
            <person name="Kuznetsova I."/>
            <person name="Belimov A."/>
            <person name="Yakubov V."/>
            <person name="Chirak E."/>
            <person name="Afonin A."/>
            <person name="Gogolev Y."/>
            <person name="Andronov E."/>
            <person name="Tikhonovich I."/>
        </authorList>
    </citation>
    <scope>NUCLEOTIDE SEQUENCE [LARGE SCALE GENOMIC DNA]</scope>
    <source>
        <strain evidence="2">581</strain>
    </source>
</reference>
<dbReference type="AlphaFoldDB" id="A0A7G6TTZ0"/>